<accession>A0A4Y8ZTH2</accession>
<organism evidence="2 3">
    <name type="scientific">Sphingomonas parva</name>
    <dbReference type="NCBI Taxonomy" id="2555898"/>
    <lineage>
        <taxon>Bacteria</taxon>
        <taxon>Pseudomonadati</taxon>
        <taxon>Pseudomonadota</taxon>
        <taxon>Alphaproteobacteria</taxon>
        <taxon>Sphingomonadales</taxon>
        <taxon>Sphingomonadaceae</taxon>
        <taxon>Sphingomonas</taxon>
    </lineage>
</organism>
<keyword evidence="1" id="KW-1133">Transmembrane helix</keyword>
<proteinExistence type="predicted"/>
<sequence length="104" mass="11430">MDMSNHPSHTRAIGTRGRRVESLLRRYPNVSADEATEIARFLKSGRSLEVGLVTANEELEAQLALFREDHGSDVALSTKDWLIILALLGIVAVTCLLLWDAGLS</sequence>
<name>A0A4Y8ZTH2_9SPHN</name>
<reference evidence="2 3" key="1">
    <citation type="submission" date="2019-03" db="EMBL/GenBank/DDBJ databases">
        <title>Genome sequence of Sphingomonas sp. 17J27-24.</title>
        <authorList>
            <person name="Kim M."/>
            <person name="Maeng S."/>
            <person name="Sathiyaraj S."/>
        </authorList>
    </citation>
    <scope>NUCLEOTIDE SEQUENCE [LARGE SCALE GENOMIC DNA]</scope>
    <source>
        <strain evidence="2 3">17J27-24</strain>
    </source>
</reference>
<feature type="transmembrane region" description="Helical" evidence="1">
    <location>
        <begin position="81"/>
        <end position="99"/>
    </location>
</feature>
<keyword evidence="3" id="KW-1185">Reference proteome</keyword>
<dbReference type="AlphaFoldDB" id="A0A4Y8ZTH2"/>
<evidence type="ECO:0000313" key="3">
    <source>
        <dbReference type="Proteomes" id="UP000298213"/>
    </source>
</evidence>
<evidence type="ECO:0000313" key="2">
    <source>
        <dbReference type="EMBL" id="TFI58592.1"/>
    </source>
</evidence>
<dbReference type="Proteomes" id="UP000298213">
    <property type="component" value="Unassembled WGS sequence"/>
</dbReference>
<gene>
    <name evidence="2" type="ORF">E2493_09210</name>
</gene>
<dbReference type="OrthoDB" id="7586162at2"/>
<keyword evidence="1" id="KW-0472">Membrane</keyword>
<evidence type="ECO:0000256" key="1">
    <source>
        <dbReference type="SAM" id="Phobius"/>
    </source>
</evidence>
<dbReference type="RefSeq" id="WP_135085988.1">
    <property type="nucleotide sequence ID" value="NZ_SPDV01000014.1"/>
</dbReference>
<comment type="caution">
    <text evidence="2">The sequence shown here is derived from an EMBL/GenBank/DDBJ whole genome shotgun (WGS) entry which is preliminary data.</text>
</comment>
<protein>
    <submittedName>
        <fullName evidence="2">Uncharacterized protein</fullName>
    </submittedName>
</protein>
<keyword evidence="1" id="KW-0812">Transmembrane</keyword>
<dbReference type="EMBL" id="SPDV01000014">
    <property type="protein sequence ID" value="TFI58592.1"/>
    <property type="molecule type" value="Genomic_DNA"/>
</dbReference>